<evidence type="ECO:0000256" key="2">
    <source>
        <dbReference type="ARBA" id="ARBA00023027"/>
    </source>
</evidence>
<comment type="similarity">
    <text evidence="1">Belongs to the aldehyde dehydrogenase family.</text>
</comment>
<accession>A0A251S4N3</accession>
<dbReference type="InParanoid" id="A0A251S4N3"/>
<dbReference type="Gene3D" id="3.40.605.10">
    <property type="entry name" value="Aldehyde Dehydrogenase, Chain A, domain 1"/>
    <property type="match status" value="2"/>
</dbReference>
<dbReference type="GO" id="GO:0110095">
    <property type="term" value="P:cellular detoxification of aldehyde"/>
    <property type="evidence" value="ECO:0007669"/>
    <property type="project" value="UniProtKB-ARBA"/>
</dbReference>
<keyword evidence="5" id="KW-1185">Reference proteome</keyword>
<dbReference type="GO" id="GO:0019145">
    <property type="term" value="F:aminobutyraldehyde dehydrogenase (NAD+) activity"/>
    <property type="evidence" value="ECO:0007669"/>
    <property type="project" value="UniProtKB-ARBA"/>
</dbReference>
<dbReference type="InterPro" id="IPR016162">
    <property type="entry name" value="Ald_DH_N"/>
</dbReference>
<dbReference type="PANTHER" id="PTHR43860">
    <property type="entry name" value="BETAINE ALDEHYDE DEHYDROGENASE"/>
    <property type="match status" value="1"/>
</dbReference>
<protein>
    <submittedName>
        <fullName evidence="4">Putative aldehyde/histidinol dehydrogenase</fullName>
    </submittedName>
</protein>
<evidence type="ECO:0000259" key="3">
    <source>
        <dbReference type="Pfam" id="PF00171"/>
    </source>
</evidence>
<reference evidence="5" key="1">
    <citation type="journal article" date="2017" name="Nature">
        <title>The sunflower genome provides insights into oil metabolism, flowering and Asterid evolution.</title>
        <authorList>
            <person name="Badouin H."/>
            <person name="Gouzy J."/>
            <person name="Grassa C.J."/>
            <person name="Murat F."/>
            <person name="Staton S.E."/>
            <person name="Cottret L."/>
            <person name="Lelandais-Briere C."/>
            <person name="Owens G.L."/>
            <person name="Carrere S."/>
            <person name="Mayjonade B."/>
            <person name="Legrand L."/>
            <person name="Gill N."/>
            <person name="Kane N.C."/>
            <person name="Bowers J.E."/>
            <person name="Hubner S."/>
            <person name="Bellec A."/>
            <person name="Berard A."/>
            <person name="Berges H."/>
            <person name="Blanchet N."/>
            <person name="Boniface M.C."/>
            <person name="Brunel D."/>
            <person name="Catrice O."/>
            <person name="Chaidir N."/>
            <person name="Claudel C."/>
            <person name="Donnadieu C."/>
            <person name="Faraut T."/>
            <person name="Fievet G."/>
            <person name="Helmstetter N."/>
            <person name="King M."/>
            <person name="Knapp S.J."/>
            <person name="Lai Z."/>
            <person name="Le Paslier M.C."/>
            <person name="Lippi Y."/>
            <person name="Lorenzon L."/>
            <person name="Mandel J.R."/>
            <person name="Marage G."/>
            <person name="Marchand G."/>
            <person name="Marquand E."/>
            <person name="Bret-Mestries E."/>
            <person name="Morien E."/>
            <person name="Nambeesan S."/>
            <person name="Nguyen T."/>
            <person name="Pegot-Espagnet P."/>
            <person name="Pouilly N."/>
            <person name="Raftis F."/>
            <person name="Sallet E."/>
            <person name="Schiex T."/>
            <person name="Thomas J."/>
            <person name="Vandecasteele C."/>
            <person name="Vares D."/>
            <person name="Vear F."/>
            <person name="Vautrin S."/>
            <person name="Crespi M."/>
            <person name="Mangin B."/>
            <person name="Burke J.M."/>
            <person name="Salse J."/>
            <person name="Munos S."/>
            <person name="Vincourt P."/>
            <person name="Rieseberg L.H."/>
            <person name="Langlade N.B."/>
        </authorList>
    </citation>
    <scope>NUCLEOTIDE SEQUENCE [LARGE SCALE GENOMIC DNA]</scope>
    <source>
        <strain evidence="5">cv. SF193</strain>
    </source>
</reference>
<dbReference type="EMBL" id="CM007904">
    <property type="protein sequence ID" value="OTF93777.1"/>
    <property type="molecule type" value="Genomic_DNA"/>
</dbReference>
<dbReference type="PANTHER" id="PTHR43860:SF2">
    <property type="entry name" value="BETAINE ALDEHYDE DEHYDROGENASE-RELATED"/>
    <property type="match status" value="1"/>
</dbReference>
<dbReference type="SUPFAM" id="SSF53720">
    <property type="entry name" value="ALDH-like"/>
    <property type="match status" value="1"/>
</dbReference>
<organism evidence="4 5">
    <name type="scientific">Helianthus annuus</name>
    <name type="common">Common sunflower</name>
    <dbReference type="NCBI Taxonomy" id="4232"/>
    <lineage>
        <taxon>Eukaryota</taxon>
        <taxon>Viridiplantae</taxon>
        <taxon>Streptophyta</taxon>
        <taxon>Embryophyta</taxon>
        <taxon>Tracheophyta</taxon>
        <taxon>Spermatophyta</taxon>
        <taxon>Magnoliopsida</taxon>
        <taxon>eudicotyledons</taxon>
        <taxon>Gunneridae</taxon>
        <taxon>Pentapetalae</taxon>
        <taxon>asterids</taxon>
        <taxon>campanulids</taxon>
        <taxon>Asterales</taxon>
        <taxon>Asteraceae</taxon>
        <taxon>Asteroideae</taxon>
        <taxon>Heliantheae alliance</taxon>
        <taxon>Heliantheae</taxon>
        <taxon>Helianthus</taxon>
    </lineage>
</organism>
<evidence type="ECO:0000256" key="1">
    <source>
        <dbReference type="ARBA" id="ARBA00009986"/>
    </source>
</evidence>
<proteinExistence type="inferred from homology"/>
<dbReference type="InterPro" id="IPR016161">
    <property type="entry name" value="Ald_DH/histidinol_DH"/>
</dbReference>
<dbReference type="Pfam" id="PF00171">
    <property type="entry name" value="Aldedh"/>
    <property type="match status" value="1"/>
</dbReference>
<dbReference type="STRING" id="4232.A0A251S4N3"/>
<sequence>MYMLIFQWIPLNSISSGFREPIGVVGLITPWNYPLLMAIWKAASALAAGCAAVGLPPGILNIVTGLGPEAGAPLAAHPDVDKVV</sequence>
<gene>
    <name evidence="4" type="ORF">HannXRQ_Chr15g0464961</name>
</gene>
<dbReference type="AlphaFoldDB" id="A0A251S4N3"/>
<dbReference type="InterPro" id="IPR015590">
    <property type="entry name" value="Aldehyde_DH_dom"/>
</dbReference>
<evidence type="ECO:0000313" key="5">
    <source>
        <dbReference type="Proteomes" id="UP000215914"/>
    </source>
</evidence>
<evidence type="ECO:0000313" key="4">
    <source>
        <dbReference type="EMBL" id="OTF93777.1"/>
    </source>
</evidence>
<keyword evidence="2" id="KW-0520">NAD</keyword>
<name>A0A251S4N3_HELAN</name>
<dbReference type="Proteomes" id="UP000215914">
    <property type="component" value="Chromosome 15"/>
</dbReference>
<feature type="domain" description="Aldehyde dehydrogenase" evidence="3">
    <location>
        <begin position="13"/>
        <end position="53"/>
    </location>
</feature>